<comment type="caution">
    <text evidence="2">The sequence shown here is derived from an EMBL/GenBank/DDBJ whole genome shotgun (WGS) entry which is preliminary data.</text>
</comment>
<dbReference type="Proteomes" id="UP000018418">
    <property type="component" value="Unassembled WGS sequence"/>
</dbReference>
<gene>
    <name evidence="2" type="ORF">P255_00229</name>
</gene>
<sequence>MMQCFSRILLPAFMLAGSLSLVACQKQPEHISSATTTSSAAMHTASEVSIPQNIRPFTTTPDDAHDIQQLDNFNRTFHDMTQDMRTELEQLKQYNQLTPEFVEQRKQDQIHSALNMLKDLDLKTEQGRYIQGMMYDYWDQLQHKKAGEKVDKTPVIQATQQLEYWKAHTANTNPAS</sequence>
<dbReference type="AlphaFoldDB" id="V2US77"/>
<keyword evidence="3" id="KW-1185">Reference proteome</keyword>
<accession>V2US77</accession>
<evidence type="ECO:0000313" key="2">
    <source>
        <dbReference type="EMBL" id="ESK52837.1"/>
    </source>
</evidence>
<dbReference type="OrthoDB" id="6710329at2"/>
<dbReference type="PROSITE" id="PS51257">
    <property type="entry name" value="PROKAR_LIPOPROTEIN"/>
    <property type="match status" value="1"/>
</dbReference>
<feature type="chain" id="PRO_5004710676" evidence="1">
    <location>
        <begin position="24"/>
        <end position="176"/>
    </location>
</feature>
<keyword evidence="1" id="KW-0732">Signal</keyword>
<reference evidence="2 3" key="1">
    <citation type="submission" date="2013-10" db="EMBL/GenBank/DDBJ databases">
        <title>The Genome Sequence of Acinetobacter brisouii CIP 110357.</title>
        <authorList>
            <consortium name="The Broad Institute Genomics Platform"/>
            <consortium name="The Broad Institute Genome Sequencing Center for Infectious Disease"/>
            <person name="Cerqueira G."/>
            <person name="Feldgarden M."/>
            <person name="Courvalin P."/>
            <person name="Grillot-Courvalin C."/>
            <person name="Clermont D."/>
            <person name="Rocha E."/>
            <person name="Yoon E.-J."/>
            <person name="Nemec A."/>
            <person name="Young S.K."/>
            <person name="Zeng Q."/>
            <person name="Gargeya S."/>
            <person name="Fitzgerald M."/>
            <person name="Abouelleil A."/>
            <person name="Alvarado L."/>
            <person name="Berlin A.M."/>
            <person name="Chapman S.B."/>
            <person name="Gainer-Dewar J."/>
            <person name="Goldberg J."/>
            <person name="Gnerre S."/>
            <person name="Griggs A."/>
            <person name="Gujja S."/>
            <person name="Hansen M."/>
            <person name="Howarth C."/>
            <person name="Imamovic A."/>
            <person name="Ireland A."/>
            <person name="Larimer J."/>
            <person name="McCowan C."/>
            <person name="Murphy C."/>
            <person name="Pearson M."/>
            <person name="Poon T.W."/>
            <person name="Priest M."/>
            <person name="Roberts A."/>
            <person name="Saif S."/>
            <person name="Shea T."/>
            <person name="Sykes S."/>
            <person name="Wortman J."/>
            <person name="Nusbaum C."/>
            <person name="Birren B."/>
        </authorList>
    </citation>
    <scope>NUCLEOTIDE SEQUENCE [LARGE SCALE GENOMIC DNA]</scope>
    <source>
        <strain evidence="2 3">CIP 110357</strain>
    </source>
</reference>
<evidence type="ECO:0000313" key="3">
    <source>
        <dbReference type="Proteomes" id="UP000018418"/>
    </source>
</evidence>
<dbReference type="STRING" id="396323.VH98_00685"/>
<dbReference type="PATRIC" id="fig|1341683.3.peg.225"/>
<feature type="signal peptide" evidence="1">
    <location>
        <begin position="1"/>
        <end position="23"/>
    </location>
</feature>
<protein>
    <submittedName>
        <fullName evidence="2">Uncharacterized protein</fullName>
    </submittedName>
</protein>
<proteinExistence type="predicted"/>
<name>V2US77_9GAMM</name>
<organism evidence="2 3">
    <name type="scientific">Acinetobacter brisouii CIP 110357</name>
    <dbReference type="NCBI Taxonomy" id="1341683"/>
    <lineage>
        <taxon>Bacteria</taxon>
        <taxon>Pseudomonadati</taxon>
        <taxon>Pseudomonadota</taxon>
        <taxon>Gammaproteobacteria</taxon>
        <taxon>Moraxellales</taxon>
        <taxon>Moraxellaceae</taxon>
        <taxon>Acinetobacter</taxon>
    </lineage>
</organism>
<dbReference type="RefSeq" id="WP_004899188.1">
    <property type="nucleotide sequence ID" value="NZ_BBTI01000003.1"/>
</dbReference>
<dbReference type="EMBL" id="AYEU01000002">
    <property type="protein sequence ID" value="ESK52837.1"/>
    <property type="molecule type" value="Genomic_DNA"/>
</dbReference>
<dbReference type="HOGENOM" id="CLU_1479053_0_0_6"/>
<evidence type="ECO:0000256" key="1">
    <source>
        <dbReference type="SAM" id="SignalP"/>
    </source>
</evidence>